<organism evidence="1 2">
    <name type="scientific">Hansschlegelia plantiphila</name>
    <dbReference type="NCBI Taxonomy" id="374655"/>
    <lineage>
        <taxon>Bacteria</taxon>
        <taxon>Pseudomonadati</taxon>
        <taxon>Pseudomonadota</taxon>
        <taxon>Alphaproteobacteria</taxon>
        <taxon>Hyphomicrobiales</taxon>
        <taxon>Methylopilaceae</taxon>
        <taxon>Hansschlegelia</taxon>
    </lineage>
</organism>
<reference evidence="1" key="1">
    <citation type="journal article" date="2014" name="Int. J. Syst. Evol. Microbiol.">
        <title>Complete genome sequence of Corynebacterium casei LMG S-19264T (=DSM 44701T), isolated from a smear-ripened cheese.</title>
        <authorList>
            <consortium name="US DOE Joint Genome Institute (JGI-PGF)"/>
            <person name="Walter F."/>
            <person name="Albersmeier A."/>
            <person name="Kalinowski J."/>
            <person name="Ruckert C."/>
        </authorList>
    </citation>
    <scope>NUCLEOTIDE SEQUENCE</scope>
    <source>
        <strain evidence="1">VKM B-2347</strain>
    </source>
</reference>
<dbReference type="Proteomes" id="UP001143372">
    <property type="component" value="Unassembled WGS sequence"/>
</dbReference>
<name>A0A9W6J3R5_9HYPH</name>
<reference evidence="1" key="2">
    <citation type="submission" date="2023-01" db="EMBL/GenBank/DDBJ databases">
        <authorList>
            <person name="Sun Q."/>
            <person name="Evtushenko L."/>
        </authorList>
    </citation>
    <scope>NUCLEOTIDE SEQUENCE</scope>
    <source>
        <strain evidence="1">VKM B-2347</strain>
    </source>
</reference>
<accession>A0A9W6J3R5</accession>
<evidence type="ECO:0000313" key="1">
    <source>
        <dbReference type="EMBL" id="GLK69216.1"/>
    </source>
</evidence>
<dbReference type="AlphaFoldDB" id="A0A9W6J3R5"/>
<sequence length="105" mass="10857">MSAVSYRPPASVYRAYSGLQRIAIATGEAAVATRAVSADEAAFRLDDVRKTLTDALARVDAALGDLRPEPDTFKQLGDVASLALSDGLASAPAVGRLVPRFPGAA</sequence>
<comment type="caution">
    <text evidence="1">The sequence shown here is derived from an EMBL/GenBank/DDBJ whole genome shotgun (WGS) entry which is preliminary data.</text>
</comment>
<keyword evidence="2" id="KW-1185">Reference proteome</keyword>
<gene>
    <name evidence="1" type="ORF">GCM10008179_28540</name>
</gene>
<dbReference type="RefSeq" id="WP_271169447.1">
    <property type="nucleotide sequence ID" value="NZ_BSFI01000021.1"/>
</dbReference>
<dbReference type="EMBL" id="BSFI01000021">
    <property type="protein sequence ID" value="GLK69216.1"/>
    <property type="molecule type" value="Genomic_DNA"/>
</dbReference>
<protein>
    <submittedName>
        <fullName evidence="1">Uncharacterized protein</fullName>
    </submittedName>
</protein>
<proteinExistence type="predicted"/>
<evidence type="ECO:0000313" key="2">
    <source>
        <dbReference type="Proteomes" id="UP001143372"/>
    </source>
</evidence>